<protein>
    <submittedName>
        <fullName evidence="1">Uncharacterized protein</fullName>
    </submittedName>
</protein>
<comment type="caution">
    <text evidence="1">The sequence shown here is derived from an EMBL/GenBank/DDBJ whole genome shotgun (WGS) entry which is preliminary data.</text>
</comment>
<accession>A0ACC0BDM3</accession>
<dbReference type="EMBL" id="CM044703">
    <property type="protein sequence ID" value="KAI5670731.1"/>
    <property type="molecule type" value="Genomic_DNA"/>
</dbReference>
<gene>
    <name evidence="1" type="ORF">M9H77_11095</name>
</gene>
<keyword evidence="2" id="KW-1185">Reference proteome</keyword>
<evidence type="ECO:0000313" key="2">
    <source>
        <dbReference type="Proteomes" id="UP001060085"/>
    </source>
</evidence>
<organism evidence="1 2">
    <name type="scientific">Catharanthus roseus</name>
    <name type="common">Madagascar periwinkle</name>
    <name type="synonym">Vinca rosea</name>
    <dbReference type="NCBI Taxonomy" id="4058"/>
    <lineage>
        <taxon>Eukaryota</taxon>
        <taxon>Viridiplantae</taxon>
        <taxon>Streptophyta</taxon>
        <taxon>Embryophyta</taxon>
        <taxon>Tracheophyta</taxon>
        <taxon>Spermatophyta</taxon>
        <taxon>Magnoliopsida</taxon>
        <taxon>eudicotyledons</taxon>
        <taxon>Gunneridae</taxon>
        <taxon>Pentapetalae</taxon>
        <taxon>asterids</taxon>
        <taxon>lamiids</taxon>
        <taxon>Gentianales</taxon>
        <taxon>Apocynaceae</taxon>
        <taxon>Rauvolfioideae</taxon>
        <taxon>Vinceae</taxon>
        <taxon>Catharanthinae</taxon>
        <taxon>Catharanthus</taxon>
    </lineage>
</organism>
<proteinExistence type="predicted"/>
<sequence length="162" mass="18601">MVGKAVISDDEVEIGVQWTEFVPAENEVGMERDEESEEGDRIDRDGDEDEDEEDGMILVRSLMGDFWATIYINGFMILFLAEGQDEYEKDGFIVDDVAEEEDRADSYEERRKKKKEEKKSTLGSLMRKNLMTWGGEVAPHSLFGDVEGEHLENIPEEEEQPE</sequence>
<dbReference type="Proteomes" id="UP001060085">
    <property type="component" value="Linkage Group LG03"/>
</dbReference>
<name>A0ACC0BDM3_CATRO</name>
<evidence type="ECO:0000313" key="1">
    <source>
        <dbReference type="EMBL" id="KAI5670731.1"/>
    </source>
</evidence>
<reference evidence="2" key="1">
    <citation type="journal article" date="2023" name="Nat. Plants">
        <title>Single-cell RNA sequencing provides a high-resolution roadmap for understanding the multicellular compartmentation of specialized metabolism.</title>
        <authorList>
            <person name="Sun S."/>
            <person name="Shen X."/>
            <person name="Li Y."/>
            <person name="Li Y."/>
            <person name="Wang S."/>
            <person name="Li R."/>
            <person name="Zhang H."/>
            <person name="Shen G."/>
            <person name="Guo B."/>
            <person name="Wei J."/>
            <person name="Xu J."/>
            <person name="St-Pierre B."/>
            <person name="Chen S."/>
            <person name="Sun C."/>
        </authorList>
    </citation>
    <scope>NUCLEOTIDE SEQUENCE [LARGE SCALE GENOMIC DNA]</scope>
</reference>